<organism evidence="3">
    <name type="scientific">Amphimedon queenslandica</name>
    <name type="common">Sponge</name>
    <dbReference type="NCBI Taxonomy" id="400682"/>
    <lineage>
        <taxon>Eukaryota</taxon>
        <taxon>Metazoa</taxon>
        <taxon>Porifera</taxon>
        <taxon>Demospongiae</taxon>
        <taxon>Heteroscleromorpha</taxon>
        <taxon>Haplosclerida</taxon>
        <taxon>Niphatidae</taxon>
        <taxon>Amphimedon</taxon>
    </lineage>
</organism>
<sequence length="577" mass="63312">MKMELPITEQSNSLSSNIDIQGSDGILRILKQCDAEIFNGWKQHKSLYDFASSLENLSIMAAKIIKNDRGIVVMSGCGTSGRLGFITARSFNQVFPGKFHYTIAGGDRALLLSTEAPEDSWTDGVRDLEKVSTSFEEVLFIGITCGLSAPYVAGQLDYCMKHLEKFCPVLLGFNPVELARQVSIRNWDKTFYDVATAMRSLGEPKCYIINPVIGPEPITGSSRMKSGSATKIILETLFILSANRVMELEPQCRASDIFLSYEILLRCTYLQSKSISRLLKAAGNTFCTGGRVCYLGRDTEGILGVVDASECPPTYGADYDDIRGFLQKSWSALRNNEGDLSQRGPLFNLDWEYFKAEVLPLLSEKDCVIFVGVSPNDAKDLLQLIQEKTCTIGMITTSSPENTIKDPANIISVSISVASEAIEALLPSSFISSSLFTNAASSRFIVSLMSGMCIKWSLNAISTGAHIAKGKVLGNKMIDLQVSNTKLYYRSIGIIQELTGASRHVAEKYLLLSIYGSDTELPTTDEEVLSHISAATGKPLIVPTAILMIRKSDLSVEGAREWLRNQPVLRKGLNNEL</sequence>
<keyword evidence="4" id="KW-1185">Reference proteome</keyword>
<dbReference type="PROSITE" id="PS01272">
    <property type="entry name" value="GCKR"/>
    <property type="match status" value="1"/>
</dbReference>
<dbReference type="EnsemblMetazoa" id="XM_020006310.1">
    <property type="protein sequence ID" value="XP_019861869.1"/>
    <property type="gene ID" value="LOC100639264"/>
</dbReference>
<feature type="domain" description="SIS" evidence="2">
    <location>
        <begin position="61"/>
        <end position="248"/>
    </location>
</feature>
<dbReference type="InterPro" id="IPR001347">
    <property type="entry name" value="SIS_dom"/>
</dbReference>
<dbReference type="InterPro" id="IPR005486">
    <property type="entry name" value="Glucokinase_regulatory_CS"/>
</dbReference>
<dbReference type="InterPro" id="IPR040190">
    <property type="entry name" value="MURQ/GCKR"/>
</dbReference>
<dbReference type="GO" id="GO:0005829">
    <property type="term" value="C:cytosol"/>
    <property type="evidence" value="ECO:0007669"/>
    <property type="project" value="TreeGrafter"/>
</dbReference>
<dbReference type="PROSITE" id="PS51464">
    <property type="entry name" value="SIS"/>
    <property type="match status" value="2"/>
</dbReference>
<dbReference type="KEGG" id="aqu:100639264"/>
<dbReference type="GO" id="GO:0042593">
    <property type="term" value="P:glucose homeostasis"/>
    <property type="evidence" value="ECO:0007669"/>
    <property type="project" value="TreeGrafter"/>
</dbReference>
<dbReference type="STRING" id="400682.A0A1X7VPS1"/>
<protein>
    <recommendedName>
        <fullName evidence="2">SIS domain-containing protein</fullName>
    </recommendedName>
</protein>
<dbReference type="GO" id="GO:0030246">
    <property type="term" value="F:carbohydrate binding"/>
    <property type="evidence" value="ECO:0007669"/>
    <property type="project" value="TreeGrafter"/>
</dbReference>
<dbReference type="OrthoDB" id="311172at2759"/>
<dbReference type="Gene3D" id="3.40.50.10490">
    <property type="entry name" value="Glucose-6-phosphate isomerase like protein, domain 1"/>
    <property type="match status" value="1"/>
</dbReference>
<evidence type="ECO:0000256" key="1">
    <source>
        <dbReference type="ARBA" id="ARBA00023277"/>
    </source>
</evidence>
<dbReference type="GO" id="GO:0004857">
    <property type="term" value="F:enzyme inhibitor activity"/>
    <property type="evidence" value="ECO:0007669"/>
    <property type="project" value="TreeGrafter"/>
</dbReference>
<dbReference type="InterPro" id="IPR046348">
    <property type="entry name" value="SIS_dom_sf"/>
</dbReference>
<keyword evidence="1" id="KW-0119">Carbohydrate metabolism</keyword>
<dbReference type="EnsemblMetazoa" id="Aqu2.1.41393_001">
    <property type="protein sequence ID" value="Aqu2.1.41393_001"/>
    <property type="gene ID" value="Aqu2.1.41393"/>
</dbReference>
<dbReference type="Proteomes" id="UP000007879">
    <property type="component" value="Unassembled WGS sequence"/>
</dbReference>
<evidence type="ECO:0000313" key="4">
    <source>
        <dbReference type="Proteomes" id="UP000007879"/>
    </source>
</evidence>
<dbReference type="GO" id="GO:1901135">
    <property type="term" value="P:carbohydrate derivative metabolic process"/>
    <property type="evidence" value="ECO:0007669"/>
    <property type="project" value="InterPro"/>
</dbReference>
<dbReference type="PANTHER" id="PTHR10088:SF4">
    <property type="entry name" value="GLUCOKINASE REGULATORY PROTEIN"/>
    <property type="match status" value="1"/>
</dbReference>
<dbReference type="InParanoid" id="A0A1X7VPS1"/>
<dbReference type="GO" id="GO:0070095">
    <property type="term" value="F:fructose-6-phosphate binding"/>
    <property type="evidence" value="ECO:0007669"/>
    <property type="project" value="TreeGrafter"/>
</dbReference>
<proteinExistence type="predicted"/>
<evidence type="ECO:0000259" key="2">
    <source>
        <dbReference type="PROSITE" id="PS51464"/>
    </source>
</evidence>
<dbReference type="Pfam" id="PF22645">
    <property type="entry name" value="GKRP_SIS_N"/>
    <property type="match status" value="1"/>
</dbReference>
<dbReference type="Pfam" id="PF22198">
    <property type="entry name" value="GKRP_SIS_2"/>
    <property type="match status" value="1"/>
</dbReference>
<dbReference type="Pfam" id="PF20741">
    <property type="entry name" value="GKRP-like_C"/>
    <property type="match status" value="1"/>
</dbReference>
<dbReference type="InterPro" id="IPR054017">
    <property type="entry name" value="GKRP_SIS_2"/>
</dbReference>
<dbReference type="Gene3D" id="3.40.50.12620">
    <property type="match status" value="1"/>
</dbReference>
<dbReference type="GO" id="GO:0009750">
    <property type="term" value="P:response to fructose"/>
    <property type="evidence" value="ECO:0007669"/>
    <property type="project" value="TreeGrafter"/>
</dbReference>
<dbReference type="eggNOG" id="ENOG502QS2J">
    <property type="taxonomic scope" value="Eukaryota"/>
</dbReference>
<feature type="domain" description="SIS" evidence="2">
    <location>
        <begin position="275"/>
        <end position="471"/>
    </location>
</feature>
<evidence type="ECO:0000313" key="3">
    <source>
        <dbReference type="EnsemblMetazoa" id="Aqu2.1.41393_001"/>
    </source>
</evidence>
<gene>
    <name evidence="3" type="primary">100639264</name>
</gene>
<dbReference type="Gene3D" id="1.10.8.1080">
    <property type="match status" value="1"/>
</dbReference>
<dbReference type="AlphaFoldDB" id="A0A1X7VPS1"/>
<reference evidence="3" key="2">
    <citation type="submission" date="2017-05" db="UniProtKB">
        <authorList>
            <consortium name="EnsemblMetazoa"/>
        </authorList>
    </citation>
    <scope>IDENTIFICATION</scope>
</reference>
<name>A0A1X7VPS1_AMPQE</name>
<dbReference type="GO" id="GO:0019899">
    <property type="term" value="F:enzyme binding"/>
    <property type="evidence" value="ECO:0007669"/>
    <property type="project" value="TreeGrafter"/>
</dbReference>
<reference evidence="4" key="1">
    <citation type="journal article" date="2010" name="Nature">
        <title>The Amphimedon queenslandica genome and the evolution of animal complexity.</title>
        <authorList>
            <person name="Srivastava M."/>
            <person name="Simakov O."/>
            <person name="Chapman J."/>
            <person name="Fahey B."/>
            <person name="Gauthier M.E."/>
            <person name="Mitros T."/>
            <person name="Richards G.S."/>
            <person name="Conaco C."/>
            <person name="Dacre M."/>
            <person name="Hellsten U."/>
            <person name="Larroux C."/>
            <person name="Putnam N.H."/>
            <person name="Stanke M."/>
            <person name="Adamska M."/>
            <person name="Darling A."/>
            <person name="Degnan S.M."/>
            <person name="Oakley T.H."/>
            <person name="Plachetzki D.C."/>
            <person name="Zhai Y."/>
            <person name="Adamski M."/>
            <person name="Calcino A."/>
            <person name="Cummins S.F."/>
            <person name="Goodstein D.M."/>
            <person name="Harris C."/>
            <person name="Jackson D.J."/>
            <person name="Leys S.P."/>
            <person name="Shu S."/>
            <person name="Woodcroft B.J."/>
            <person name="Vervoort M."/>
            <person name="Kosik K.S."/>
            <person name="Manning G."/>
            <person name="Degnan B.M."/>
            <person name="Rokhsar D.S."/>
        </authorList>
    </citation>
    <scope>NUCLEOTIDE SEQUENCE [LARGE SCALE GENOMIC DNA]</scope>
</reference>
<accession>A0A1X7VPS1</accession>
<dbReference type="GO" id="GO:0005654">
    <property type="term" value="C:nucleoplasm"/>
    <property type="evidence" value="ECO:0007669"/>
    <property type="project" value="TreeGrafter"/>
</dbReference>
<dbReference type="PANTHER" id="PTHR10088">
    <property type="entry name" value="GLUCOKINASE REGULATORY PROTEIN"/>
    <property type="match status" value="1"/>
</dbReference>
<dbReference type="SUPFAM" id="SSF53697">
    <property type="entry name" value="SIS domain"/>
    <property type="match status" value="2"/>
</dbReference>